<dbReference type="InterPro" id="IPR038109">
    <property type="entry name" value="DNA_bind_recomb_sf"/>
</dbReference>
<dbReference type="Gene3D" id="3.90.1750.20">
    <property type="entry name" value="Putative Large Serine Recombinase, Chain B, Domain 2"/>
    <property type="match status" value="1"/>
</dbReference>
<dbReference type="Gene3D" id="3.40.50.1390">
    <property type="entry name" value="Resolvase, N-terminal catalytic domain"/>
    <property type="match status" value="1"/>
</dbReference>
<dbReference type="PROSITE" id="PS51737">
    <property type="entry name" value="RECOMBINASE_DNA_BIND"/>
    <property type="match status" value="1"/>
</dbReference>
<dbReference type="CDD" id="cd00338">
    <property type="entry name" value="Ser_Recombinase"/>
    <property type="match status" value="1"/>
</dbReference>
<dbReference type="InterPro" id="IPR011109">
    <property type="entry name" value="DNA_bind_recombinase_dom"/>
</dbReference>
<keyword evidence="4" id="KW-1185">Reference proteome</keyword>
<accession>A0ABY9Q3L9</accession>
<protein>
    <recommendedName>
        <fullName evidence="5">Recombinase family protein</fullName>
    </recommendedName>
</protein>
<dbReference type="Pfam" id="PF13408">
    <property type="entry name" value="Zn_ribbon_recom"/>
    <property type="match status" value="1"/>
</dbReference>
<dbReference type="PROSITE" id="PS51736">
    <property type="entry name" value="RECOMBINASES_3"/>
    <property type="match status" value="1"/>
</dbReference>
<dbReference type="InterPro" id="IPR036162">
    <property type="entry name" value="Resolvase-like_N_sf"/>
</dbReference>
<dbReference type="InterPro" id="IPR025827">
    <property type="entry name" value="Zn_ribbon_recom_dom"/>
</dbReference>
<dbReference type="EMBL" id="CP101637">
    <property type="protein sequence ID" value="WMT82487.1"/>
    <property type="molecule type" value="Genomic_DNA"/>
</dbReference>
<evidence type="ECO:0000259" key="2">
    <source>
        <dbReference type="PROSITE" id="PS51737"/>
    </source>
</evidence>
<feature type="domain" description="Resolvase/invertase-type recombinase catalytic" evidence="1">
    <location>
        <begin position="10"/>
        <end position="158"/>
    </location>
</feature>
<proteinExistence type="predicted"/>
<dbReference type="Pfam" id="PF07508">
    <property type="entry name" value="Recombinase"/>
    <property type="match status" value="1"/>
</dbReference>
<dbReference type="Proteomes" id="UP001235030">
    <property type="component" value="Chromosome"/>
</dbReference>
<dbReference type="RefSeq" id="WP_228106392.1">
    <property type="nucleotide sequence ID" value="NZ_CP101637.1"/>
</dbReference>
<evidence type="ECO:0008006" key="5">
    <source>
        <dbReference type="Google" id="ProtNLM"/>
    </source>
</evidence>
<dbReference type="InterPro" id="IPR006119">
    <property type="entry name" value="Resolv_N"/>
</dbReference>
<dbReference type="PANTHER" id="PTHR30461">
    <property type="entry name" value="DNA-INVERTASE FROM LAMBDOID PROPHAGE"/>
    <property type="match status" value="1"/>
</dbReference>
<reference evidence="3 4" key="1">
    <citation type="submission" date="2022-07" db="EMBL/GenBank/DDBJ databases">
        <title>Genome sequence of Terrisporobacter mayombei DSM6539.</title>
        <authorList>
            <person name="Boeer T."/>
            <person name="Bengelsdorf F.R."/>
            <person name="Daniel R."/>
            <person name="Poehlein A."/>
        </authorList>
    </citation>
    <scope>NUCLEOTIDE SEQUENCE [LARGE SCALE GENOMIC DNA]</scope>
    <source>
        <strain evidence="3 4">DSM 6539</strain>
    </source>
</reference>
<evidence type="ECO:0000259" key="1">
    <source>
        <dbReference type="PROSITE" id="PS51736"/>
    </source>
</evidence>
<organism evidence="3 4">
    <name type="scientific">Terrisporobacter mayombei</name>
    <dbReference type="NCBI Taxonomy" id="1541"/>
    <lineage>
        <taxon>Bacteria</taxon>
        <taxon>Bacillati</taxon>
        <taxon>Bacillota</taxon>
        <taxon>Clostridia</taxon>
        <taxon>Peptostreptococcales</taxon>
        <taxon>Peptostreptococcaceae</taxon>
        <taxon>Terrisporobacter</taxon>
    </lineage>
</organism>
<dbReference type="SUPFAM" id="SSF53041">
    <property type="entry name" value="Resolvase-like"/>
    <property type="match status" value="1"/>
</dbReference>
<evidence type="ECO:0000313" key="4">
    <source>
        <dbReference type="Proteomes" id="UP001235030"/>
    </source>
</evidence>
<dbReference type="Pfam" id="PF00239">
    <property type="entry name" value="Resolvase"/>
    <property type="match status" value="1"/>
</dbReference>
<dbReference type="InterPro" id="IPR050639">
    <property type="entry name" value="SSR_resolvase"/>
</dbReference>
<gene>
    <name evidence="3" type="ORF">TEMA_29020</name>
</gene>
<dbReference type="PANTHER" id="PTHR30461:SF23">
    <property type="entry name" value="DNA RECOMBINASE-RELATED"/>
    <property type="match status" value="1"/>
</dbReference>
<feature type="domain" description="Recombinase" evidence="2">
    <location>
        <begin position="165"/>
        <end position="287"/>
    </location>
</feature>
<dbReference type="SMART" id="SM00857">
    <property type="entry name" value="Resolvase"/>
    <property type="match status" value="1"/>
</dbReference>
<evidence type="ECO:0000313" key="3">
    <source>
        <dbReference type="EMBL" id="WMT82487.1"/>
    </source>
</evidence>
<name>A0ABY9Q3L9_9FIRM</name>
<sequence length="551" mass="63698">MINNNKEIKNVVMYCRTSSELQADNFSIAMQKNAIKEYCNKHNYNLVGEYIDECKSGTSTNNRTDFNKMLNDIKNNSTISAVLIYRISRISRSLADTVNTIQLLDHYNVNLISTEDNINTSDMFGRTIVYILGTFAELDRNNIVSTCRSGMMQRSKEGLWNGGRVFGYKSNSKKELEIVPEQAKIIQQIFNLYSNENWGYKKIACYLNSCNHKTLKDGDWSIQSIKQILDNPIYIGYIRWGQYINWRKTNRNGKNDNYQLTRGMHLPIIDDNTWKKTQALRKVNKDKFPKVYEGDFILTGLLKCPDCGASMISHRTKKKNKVNEFYRYYQCSNFFNKGATVCKSNLINADIAEKYVLDKISELIKSDEIINSLIGKLNKKNSVDIEPLSKTLHSLKNSLKEIELNKLDAFKEKRLNNIDFKALNDYISFLTSEENKILLEINNIENSIAQLSSYTDIDSKKITAILTNFNLTFISSTIEQKKSLLHSIIDSISINKGKSPKERTINKIKLHFEPVDIQAQKINKKFATTYDTVHRYLFYKIYKFVLIILVS</sequence>